<proteinExistence type="predicted"/>
<reference evidence="2" key="1">
    <citation type="submission" date="2021-04" db="EMBL/GenBank/DDBJ databases">
        <title>Draft genome sequence data of methanotrophic Methylovulum sp. strain S1L and Methylomonas sp. strain S2AM isolated from boreal lake water columns.</title>
        <authorList>
            <person name="Rissanen A.J."/>
            <person name="Mangayil R."/>
            <person name="Svenning M.M."/>
            <person name="Khanongnuch R."/>
        </authorList>
    </citation>
    <scope>NUCLEOTIDE SEQUENCE</scope>
    <source>
        <strain evidence="2">S2AM</strain>
    </source>
</reference>
<dbReference type="InterPro" id="IPR029063">
    <property type="entry name" value="SAM-dependent_MTases_sf"/>
</dbReference>
<dbReference type="AlphaFoldDB" id="A0A975MMG4"/>
<dbReference type="Pfam" id="PF05050">
    <property type="entry name" value="Methyltransf_21"/>
    <property type="match status" value="1"/>
</dbReference>
<dbReference type="GO" id="GO:0032259">
    <property type="term" value="P:methylation"/>
    <property type="evidence" value="ECO:0007669"/>
    <property type="project" value="UniProtKB-KW"/>
</dbReference>
<keyword evidence="2" id="KW-0489">Methyltransferase</keyword>
<dbReference type="RefSeq" id="WP_215581359.1">
    <property type="nucleotide sequence ID" value="NZ_CP073754.1"/>
</dbReference>
<keyword evidence="3" id="KW-1185">Reference proteome</keyword>
<dbReference type="InterPro" id="IPR052514">
    <property type="entry name" value="SAM-dependent_MTase"/>
</dbReference>
<protein>
    <submittedName>
        <fullName evidence="2">FkbM family methyltransferase</fullName>
    </submittedName>
</protein>
<dbReference type="SUPFAM" id="SSF53335">
    <property type="entry name" value="S-adenosyl-L-methionine-dependent methyltransferases"/>
    <property type="match status" value="1"/>
</dbReference>
<dbReference type="NCBIfam" id="TIGR01444">
    <property type="entry name" value="fkbM_fam"/>
    <property type="match status" value="1"/>
</dbReference>
<dbReference type="InterPro" id="IPR006342">
    <property type="entry name" value="FkbM_mtfrase"/>
</dbReference>
<dbReference type="GO" id="GO:0008168">
    <property type="term" value="F:methyltransferase activity"/>
    <property type="evidence" value="ECO:0007669"/>
    <property type="project" value="UniProtKB-KW"/>
</dbReference>
<accession>A0A975MMG4</accession>
<feature type="domain" description="Methyltransferase FkbM" evidence="1">
    <location>
        <begin position="51"/>
        <end position="188"/>
    </location>
</feature>
<dbReference type="Proteomes" id="UP000676649">
    <property type="component" value="Chromosome"/>
</dbReference>
<evidence type="ECO:0000313" key="3">
    <source>
        <dbReference type="Proteomes" id="UP000676649"/>
    </source>
</evidence>
<dbReference type="EMBL" id="CP073754">
    <property type="protein sequence ID" value="QWF70319.1"/>
    <property type="molecule type" value="Genomic_DNA"/>
</dbReference>
<gene>
    <name evidence="2" type="ORF">KEF85_13370</name>
</gene>
<organism evidence="2 3">
    <name type="scientific">Methylomonas paludis</name>
    <dbReference type="NCBI Taxonomy" id="1173101"/>
    <lineage>
        <taxon>Bacteria</taxon>
        <taxon>Pseudomonadati</taxon>
        <taxon>Pseudomonadota</taxon>
        <taxon>Gammaproteobacteria</taxon>
        <taxon>Methylococcales</taxon>
        <taxon>Methylococcaceae</taxon>
        <taxon>Methylomonas</taxon>
    </lineage>
</organism>
<dbReference type="KEGG" id="mpad:KEF85_13370"/>
<name>A0A975MMG4_9GAMM</name>
<evidence type="ECO:0000259" key="1">
    <source>
        <dbReference type="Pfam" id="PF05050"/>
    </source>
</evidence>
<dbReference type="Gene3D" id="3.40.50.150">
    <property type="entry name" value="Vaccinia Virus protein VP39"/>
    <property type="match status" value="1"/>
</dbReference>
<keyword evidence="2" id="KW-0808">Transferase</keyword>
<evidence type="ECO:0000313" key="2">
    <source>
        <dbReference type="EMBL" id="QWF70319.1"/>
    </source>
</evidence>
<sequence length="235" mass="26094">MDSEYGRFIVNRHCSFQAESLVKTGRPHIQSELDNILAVIKQLPDNCVIVDAGANIGLVSIPIAQAVLPRNGLVYAFEVQRMLFYALCGSAALNDLDNLIVKNLALGSTAGLLHAGKPDYSQAQDFGLFSLVNQAENQAEQIEVVTIDSLGLPRLDFLKIDVEGMEIDVLKGSRNTIQQHLPWCWIEYWKVDIADIKAQFAGLEYKFYLMDSLNMLCVPISKFDSSTLSIQIKAE</sequence>
<dbReference type="PANTHER" id="PTHR34203:SF15">
    <property type="entry name" value="SLL1173 PROTEIN"/>
    <property type="match status" value="1"/>
</dbReference>
<dbReference type="PANTHER" id="PTHR34203">
    <property type="entry name" value="METHYLTRANSFERASE, FKBM FAMILY PROTEIN"/>
    <property type="match status" value="1"/>
</dbReference>